<comment type="caution">
    <text evidence="18">The sequence shown here is derived from an EMBL/GenBank/DDBJ whole genome shotgun (WGS) entry which is preliminary data.</text>
</comment>
<dbReference type="Proteomes" id="UP001190700">
    <property type="component" value="Unassembled WGS sequence"/>
</dbReference>
<proteinExistence type="inferred from homology"/>
<evidence type="ECO:0000256" key="8">
    <source>
        <dbReference type="ARBA" id="ARBA00022786"/>
    </source>
</evidence>
<keyword evidence="8 14" id="KW-0833">Ubl conjugation pathway</keyword>
<dbReference type="Gene3D" id="3.30.40.10">
    <property type="entry name" value="Zinc/RING finger domain, C3HC4 (zinc finger)"/>
    <property type="match status" value="1"/>
</dbReference>
<keyword evidence="11 14" id="KW-0175">Coiled coil</keyword>
<dbReference type="PANTHER" id="PTHR23163:SF0">
    <property type="entry name" value="E3 UBIQUITIN-PROTEIN LIGASE BRE1"/>
    <property type="match status" value="1"/>
</dbReference>
<evidence type="ECO:0000256" key="5">
    <source>
        <dbReference type="ARBA" id="ARBA00022679"/>
    </source>
</evidence>
<evidence type="ECO:0000256" key="10">
    <source>
        <dbReference type="ARBA" id="ARBA00022853"/>
    </source>
</evidence>
<feature type="domain" description="RING-type" evidence="17">
    <location>
        <begin position="782"/>
        <end position="820"/>
    </location>
</feature>
<evidence type="ECO:0000256" key="7">
    <source>
        <dbReference type="ARBA" id="ARBA00022771"/>
    </source>
</evidence>
<dbReference type="AlphaFoldDB" id="A0AAE0H0C3"/>
<comment type="catalytic activity">
    <reaction evidence="1 14">
        <text>S-ubiquitinyl-[E2 ubiquitin-conjugating enzyme]-L-cysteine + [acceptor protein]-L-lysine = [E2 ubiquitin-conjugating enzyme]-L-cysteine + N(6)-ubiquitinyl-[acceptor protein]-L-lysine.</text>
        <dbReference type="EC" id="2.3.2.27"/>
    </reaction>
</comment>
<evidence type="ECO:0000256" key="9">
    <source>
        <dbReference type="ARBA" id="ARBA00022833"/>
    </source>
</evidence>
<evidence type="ECO:0000256" key="1">
    <source>
        <dbReference type="ARBA" id="ARBA00000900"/>
    </source>
</evidence>
<feature type="region of interest" description="Disordered" evidence="16">
    <location>
        <begin position="548"/>
        <end position="576"/>
    </location>
</feature>
<dbReference type="InterPro" id="IPR058643">
    <property type="entry name" value="BRE1-like_CC"/>
</dbReference>
<dbReference type="InterPro" id="IPR013083">
    <property type="entry name" value="Znf_RING/FYVE/PHD"/>
</dbReference>
<comment type="pathway">
    <text evidence="3 14">Protein modification; protein ubiquitination.</text>
</comment>
<feature type="coiled-coil region" evidence="15">
    <location>
        <begin position="15"/>
        <end position="49"/>
    </location>
</feature>
<dbReference type="PANTHER" id="PTHR23163">
    <property type="entry name" value="RING FINGER PROTEIN-RELATED"/>
    <property type="match status" value="1"/>
</dbReference>
<dbReference type="GO" id="GO:0033503">
    <property type="term" value="C:HULC complex"/>
    <property type="evidence" value="ECO:0007669"/>
    <property type="project" value="TreeGrafter"/>
</dbReference>
<evidence type="ECO:0000256" key="16">
    <source>
        <dbReference type="SAM" id="MobiDB-lite"/>
    </source>
</evidence>
<reference evidence="18 19" key="1">
    <citation type="journal article" date="2015" name="Genome Biol. Evol.">
        <title>Comparative Genomics of a Bacterivorous Green Alga Reveals Evolutionary Causalities and Consequences of Phago-Mixotrophic Mode of Nutrition.</title>
        <authorList>
            <person name="Burns J.A."/>
            <person name="Paasch A."/>
            <person name="Narechania A."/>
            <person name="Kim E."/>
        </authorList>
    </citation>
    <scope>NUCLEOTIDE SEQUENCE [LARGE SCALE GENOMIC DNA]</scope>
    <source>
        <strain evidence="18 19">PLY_AMNH</strain>
    </source>
</reference>
<comment type="similarity">
    <text evidence="4 14">Belongs to the BRE1 family.</text>
</comment>
<organism evidence="18 19">
    <name type="scientific">Cymbomonas tetramitiformis</name>
    <dbReference type="NCBI Taxonomy" id="36881"/>
    <lineage>
        <taxon>Eukaryota</taxon>
        <taxon>Viridiplantae</taxon>
        <taxon>Chlorophyta</taxon>
        <taxon>Pyramimonadophyceae</taxon>
        <taxon>Pyramimonadales</taxon>
        <taxon>Pyramimonadaceae</taxon>
        <taxon>Cymbomonas</taxon>
    </lineage>
</organism>
<dbReference type="SUPFAM" id="SSF57850">
    <property type="entry name" value="RING/U-box"/>
    <property type="match status" value="1"/>
</dbReference>
<dbReference type="PROSITE" id="PS00518">
    <property type="entry name" value="ZF_RING_1"/>
    <property type="match status" value="1"/>
</dbReference>
<dbReference type="Pfam" id="PF26095">
    <property type="entry name" value="CC_Bre1"/>
    <property type="match status" value="1"/>
</dbReference>
<evidence type="ECO:0000256" key="2">
    <source>
        <dbReference type="ARBA" id="ARBA00004123"/>
    </source>
</evidence>
<dbReference type="Pfam" id="PF13923">
    <property type="entry name" value="zf-C3HC4_2"/>
    <property type="match status" value="1"/>
</dbReference>
<dbReference type="GO" id="GO:0005634">
    <property type="term" value="C:nucleus"/>
    <property type="evidence" value="ECO:0007669"/>
    <property type="project" value="UniProtKB-SubCell"/>
</dbReference>
<accession>A0AAE0H0C3</accession>
<dbReference type="InterPro" id="IPR013956">
    <property type="entry name" value="E3_ubiquit_lig_Bre1"/>
</dbReference>
<feature type="region of interest" description="Disordered" evidence="16">
    <location>
        <begin position="241"/>
        <end position="266"/>
    </location>
</feature>
<keyword evidence="19" id="KW-1185">Reference proteome</keyword>
<dbReference type="InterPro" id="IPR017907">
    <property type="entry name" value="Znf_RING_CS"/>
</dbReference>
<evidence type="ECO:0000313" key="19">
    <source>
        <dbReference type="Proteomes" id="UP001190700"/>
    </source>
</evidence>
<dbReference type="CDD" id="cd16499">
    <property type="entry name" value="RING-HC_Bre1-like"/>
    <property type="match status" value="1"/>
</dbReference>
<evidence type="ECO:0000259" key="17">
    <source>
        <dbReference type="PROSITE" id="PS50089"/>
    </source>
</evidence>
<comment type="subcellular location">
    <subcellularLocation>
        <location evidence="2 14">Nucleus</location>
    </subcellularLocation>
</comment>
<dbReference type="SMART" id="SM00184">
    <property type="entry name" value="RING"/>
    <property type="match status" value="1"/>
</dbReference>
<evidence type="ECO:0000256" key="13">
    <source>
        <dbReference type="PROSITE-ProRule" id="PRU00175"/>
    </source>
</evidence>
<gene>
    <name evidence="18" type="ORF">CYMTET_4987</name>
</gene>
<dbReference type="GO" id="GO:0008270">
    <property type="term" value="F:zinc ion binding"/>
    <property type="evidence" value="ECO:0007669"/>
    <property type="project" value="UniProtKB-KW"/>
</dbReference>
<keyword evidence="12 14" id="KW-0539">Nucleus</keyword>
<evidence type="ECO:0000256" key="4">
    <source>
        <dbReference type="ARBA" id="ARBA00005555"/>
    </source>
</evidence>
<dbReference type="GO" id="GO:0006325">
    <property type="term" value="P:chromatin organization"/>
    <property type="evidence" value="ECO:0007669"/>
    <property type="project" value="UniProtKB-KW"/>
</dbReference>
<keyword evidence="6 14" id="KW-0479">Metal-binding</keyword>
<dbReference type="EC" id="2.3.2.27" evidence="14"/>
<evidence type="ECO:0000256" key="12">
    <source>
        <dbReference type="ARBA" id="ARBA00023242"/>
    </source>
</evidence>
<keyword evidence="5 14" id="KW-0808">Transferase</keyword>
<feature type="coiled-coil region" evidence="15">
    <location>
        <begin position="676"/>
        <end position="731"/>
    </location>
</feature>
<sequence>MDKKQQETHMLQFQNQKLSTQLEVQRTDITRLEGKISSLKQKQASYEDNLGCVTRLWHQLNDDLQLLCVRSGADDSQPLAVRSGKANSTGHSEDPFLACLLKTVGETYPDGSDSENEDAEHAPRLDETLKKHCQSTKSLLVKVLQSIDAQRSRTEELAASLRSESGESALQTQNAKLSKEISQVRKTADSLHARHSIFTEKLDKAETQHLKDEARMEELTGEMDSVAMELKQTQRKLATAQQKEEGNAVPQMPRTNSAPVGATPAAQAVDTSAIQLQLVNLTAEKEHAEQMLAQREKQNEELEKGRLEALKELRLHKDQLNDESTVMGARPYQALAKQLSTLQSEAESYRSVIATLQREADLAYIRDQEKTLEAEKQALARCQLLEARTTQLEEQLRKVTAERDAAEVRHKKVTEAKNLKGEKTLDEMKIWCEKVQKANQLMKVELQSHRASTALLDEARSQKLESTNLFEAAAVECNGLRAQNAAMLEQVQSFDKQREELRVREAELEVFVEVLVSSADLRDSLSNAEAASGRKHAQMEIVRLQEQLSEHPLRQDKEAMAEGKKAAETEKERAEQEAQVLRSRLAATERSYGEAQEALRARKEDQGAYISEIEAISVLCEEMEQQNARLLQQLQERDEYASQIVQERLQADQSMQSVQEERELASQQAACAVTAANSERDRVLQLQEQVSQTMEQLRKAVEDAHKCNAIVEEQKRKLESSEQQAEMHRGAVEETQKCVSDLRHRAGEDLAELERERSCHASGTASQELLDEVKMYKELLKCQVCHDRRKEVVINKCFHLFCRQCIAKNLECRHRKCPACGLAFGQQDVHNVYL</sequence>
<dbReference type="EMBL" id="LGRX02000813">
    <property type="protein sequence ID" value="KAK3287505.1"/>
    <property type="molecule type" value="Genomic_DNA"/>
</dbReference>
<dbReference type="GO" id="GO:0016567">
    <property type="term" value="P:protein ubiquitination"/>
    <property type="evidence" value="ECO:0007669"/>
    <property type="project" value="UniProtKB-UniRule"/>
</dbReference>
<dbReference type="InterPro" id="IPR001841">
    <property type="entry name" value="Znf_RING"/>
</dbReference>
<evidence type="ECO:0000313" key="18">
    <source>
        <dbReference type="EMBL" id="KAK3287505.1"/>
    </source>
</evidence>
<evidence type="ECO:0000256" key="15">
    <source>
        <dbReference type="SAM" id="Coils"/>
    </source>
</evidence>
<dbReference type="PROSITE" id="PS50089">
    <property type="entry name" value="ZF_RING_2"/>
    <property type="match status" value="1"/>
</dbReference>
<evidence type="ECO:0000256" key="3">
    <source>
        <dbReference type="ARBA" id="ARBA00004906"/>
    </source>
</evidence>
<keyword evidence="10 14" id="KW-0156">Chromatin regulator</keyword>
<evidence type="ECO:0000256" key="6">
    <source>
        <dbReference type="ARBA" id="ARBA00022723"/>
    </source>
</evidence>
<protein>
    <recommendedName>
        <fullName evidence="14">E3 ubiquitin protein ligase</fullName>
        <ecNumber evidence="14">2.3.2.27</ecNumber>
    </recommendedName>
</protein>
<feature type="coiled-coil region" evidence="15">
    <location>
        <begin position="278"/>
        <end position="409"/>
    </location>
</feature>
<name>A0AAE0H0C3_9CHLO</name>
<keyword evidence="9 14" id="KW-0862">Zinc</keyword>
<keyword evidence="7 13" id="KW-0863">Zinc-finger</keyword>
<dbReference type="GO" id="GO:0061630">
    <property type="term" value="F:ubiquitin protein ligase activity"/>
    <property type="evidence" value="ECO:0007669"/>
    <property type="project" value="UniProtKB-EC"/>
</dbReference>
<evidence type="ECO:0000256" key="14">
    <source>
        <dbReference type="RuleBase" id="RU365038"/>
    </source>
</evidence>
<evidence type="ECO:0000256" key="11">
    <source>
        <dbReference type="ARBA" id="ARBA00023054"/>
    </source>
</evidence>